<evidence type="ECO:0000313" key="2">
    <source>
        <dbReference type="EMBL" id="OUJ75424.1"/>
    </source>
</evidence>
<organism evidence="2 3">
    <name type="scientific">Hymenobacter crusticola</name>
    <dbReference type="NCBI Taxonomy" id="1770526"/>
    <lineage>
        <taxon>Bacteria</taxon>
        <taxon>Pseudomonadati</taxon>
        <taxon>Bacteroidota</taxon>
        <taxon>Cytophagia</taxon>
        <taxon>Cytophagales</taxon>
        <taxon>Hymenobacteraceae</taxon>
        <taxon>Hymenobacter</taxon>
    </lineage>
</organism>
<proteinExistence type="predicted"/>
<accession>A0A243WJY9</accession>
<dbReference type="RefSeq" id="WP_086592970.1">
    <property type="nucleotide sequence ID" value="NZ_MTSE01000002.1"/>
</dbReference>
<evidence type="ECO:0000256" key="1">
    <source>
        <dbReference type="SAM" id="SignalP"/>
    </source>
</evidence>
<comment type="caution">
    <text evidence="2">The sequence shown here is derived from an EMBL/GenBank/DDBJ whole genome shotgun (WGS) entry which is preliminary data.</text>
</comment>
<protein>
    <submittedName>
        <fullName evidence="2">Uncharacterized protein</fullName>
    </submittedName>
</protein>
<gene>
    <name evidence="2" type="ORF">BXP70_05265</name>
</gene>
<sequence length="523" mass="59038">MKHPLLRVLMLLLAGLPAWSLAQAPPTQPNRVELPLPAYASDVYVQTLAEDSSVVLLVNDEKSGTMRRQISFQKFDSKLRTVWSLPLEVAPEYEVVQLCTEGSMVYALFQSEYTPDHLWVASLDAHDGLLHSGAFETKISRTIYEAKALGGNLFVTTMVENHLTVMLLNLRVGTHQFLPAVYETLPTQFTFLADSVTKRAKFVMSQSNGQKTRLQVKQLAADGTLLKSEFVQAESERGLITAQISPGDSAANLLTGTYTLRDPRYSQGLFAADLSAGTTPTGSRKSLRFYDFMNLKHFFDFMQPARAARMRERGQRMKESDRQLRHHYHLLMHDLEPYQDGYVLVGEVYFPNSQSNSAFNNYYARSFSPYYANGYVPSYYPLNAANNTANSYLASQAIVCGFDRNGMLLWDNAFVLKDVRQSNLVETVRIRPLAGGEKFVMAYLKDEEVYYKIIDHAVASPNDLKVTLATSPQPDSKEKPLDTNQEGLLPWYGSRFLAYGYQHVRVPHGSDRDVFFLNTISFE</sequence>
<dbReference type="OrthoDB" id="1059469at2"/>
<keyword evidence="1" id="KW-0732">Signal</keyword>
<evidence type="ECO:0000313" key="3">
    <source>
        <dbReference type="Proteomes" id="UP000194873"/>
    </source>
</evidence>
<name>A0A243WJY9_9BACT</name>
<feature type="chain" id="PRO_5013100143" evidence="1">
    <location>
        <begin position="25"/>
        <end position="523"/>
    </location>
</feature>
<dbReference type="AlphaFoldDB" id="A0A243WJY9"/>
<feature type="signal peptide" evidence="1">
    <location>
        <begin position="1"/>
        <end position="24"/>
    </location>
</feature>
<reference evidence="2 3" key="1">
    <citation type="submission" date="2017-01" db="EMBL/GenBank/DDBJ databases">
        <title>A new Hymenobacter.</title>
        <authorList>
            <person name="Liang Y."/>
            <person name="Feng F."/>
        </authorList>
    </citation>
    <scope>NUCLEOTIDE SEQUENCE [LARGE SCALE GENOMIC DNA]</scope>
    <source>
        <strain evidence="2">MIMBbqt21</strain>
    </source>
</reference>
<dbReference type="Proteomes" id="UP000194873">
    <property type="component" value="Unassembled WGS sequence"/>
</dbReference>
<dbReference type="EMBL" id="MTSE01000002">
    <property type="protein sequence ID" value="OUJ75424.1"/>
    <property type="molecule type" value="Genomic_DNA"/>
</dbReference>
<keyword evidence="3" id="KW-1185">Reference proteome</keyword>